<dbReference type="Pfam" id="PF00300">
    <property type="entry name" value="His_Phos_1"/>
    <property type="match status" value="1"/>
</dbReference>
<feature type="binding site" evidence="1">
    <location>
        <begin position="7"/>
        <end position="14"/>
    </location>
    <ligand>
        <name>substrate</name>
    </ligand>
</feature>
<dbReference type="Proteomes" id="UP000607645">
    <property type="component" value="Unassembled WGS sequence"/>
</dbReference>
<dbReference type="InterPro" id="IPR013078">
    <property type="entry name" value="His_Pase_superF_clade-1"/>
</dbReference>
<accession>A0A8J6JNQ5</accession>
<evidence type="ECO:0000313" key="2">
    <source>
        <dbReference type="EMBL" id="MBC5738669.1"/>
    </source>
</evidence>
<proteinExistence type="predicted"/>
<sequence>MELILIRHGMTPGNLERRFVGSLDQPLAPQGEALARAVAPTLPPVEHLYVSPLTRCQQTAGLLWEGVARTTVPNLRETDFGPYEGKCHAELQDDPVYRRWLSGELSVGEPIENCNRRAAAALEEIARDCAARGWKRAGVVAHGGLFMSMLSQFGVPRRAYYDWLFENCGGYRAELTAAPLTLTVTGAVGKVRE</sequence>
<dbReference type="PANTHER" id="PTHR48100">
    <property type="entry name" value="BROAD-SPECIFICITY PHOSPHATASE YOR283W-RELATED"/>
    <property type="match status" value="1"/>
</dbReference>
<dbReference type="Gene3D" id="3.40.50.1240">
    <property type="entry name" value="Phosphoglycerate mutase-like"/>
    <property type="match status" value="1"/>
</dbReference>
<name>A0A8J6JNQ5_9FIRM</name>
<dbReference type="SMART" id="SM00855">
    <property type="entry name" value="PGAM"/>
    <property type="match status" value="1"/>
</dbReference>
<reference evidence="2" key="1">
    <citation type="submission" date="2020-08" db="EMBL/GenBank/DDBJ databases">
        <title>Genome public.</title>
        <authorList>
            <person name="Liu C."/>
            <person name="Sun Q."/>
        </authorList>
    </citation>
    <scope>NUCLEOTIDE SEQUENCE</scope>
    <source>
        <strain evidence="2">NSJ-52</strain>
    </source>
</reference>
<feature type="binding site" evidence="1">
    <location>
        <position position="55"/>
    </location>
    <ligand>
        <name>substrate</name>
    </ligand>
</feature>
<dbReference type="GO" id="GO:0016791">
    <property type="term" value="F:phosphatase activity"/>
    <property type="evidence" value="ECO:0007669"/>
    <property type="project" value="TreeGrafter"/>
</dbReference>
<organism evidence="2 3">
    <name type="scientific">Lawsonibacter faecis</name>
    <dbReference type="NCBI Taxonomy" id="2763052"/>
    <lineage>
        <taxon>Bacteria</taxon>
        <taxon>Bacillati</taxon>
        <taxon>Bacillota</taxon>
        <taxon>Clostridia</taxon>
        <taxon>Eubacteriales</taxon>
        <taxon>Oscillospiraceae</taxon>
        <taxon>Lawsonibacter</taxon>
    </lineage>
</organism>
<comment type="caution">
    <text evidence="2">The sequence shown here is derived from an EMBL/GenBank/DDBJ whole genome shotgun (WGS) entry which is preliminary data.</text>
</comment>
<dbReference type="EMBL" id="JACOPQ010000019">
    <property type="protein sequence ID" value="MBC5738669.1"/>
    <property type="molecule type" value="Genomic_DNA"/>
</dbReference>
<dbReference type="RefSeq" id="WP_186920334.1">
    <property type="nucleotide sequence ID" value="NZ_JACOPQ010000019.1"/>
</dbReference>
<dbReference type="SUPFAM" id="SSF53254">
    <property type="entry name" value="Phosphoglycerate mutase-like"/>
    <property type="match status" value="1"/>
</dbReference>
<dbReference type="CDD" id="cd07067">
    <property type="entry name" value="HP_PGM_like"/>
    <property type="match status" value="1"/>
</dbReference>
<keyword evidence="3" id="KW-1185">Reference proteome</keyword>
<evidence type="ECO:0000256" key="1">
    <source>
        <dbReference type="PIRSR" id="PIRSR613078-2"/>
    </source>
</evidence>
<evidence type="ECO:0000313" key="3">
    <source>
        <dbReference type="Proteomes" id="UP000607645"/>
    </source>
</evidence>
<dbReference type="AlphaFoldDB" id="A0A8J6JNQ5"/>
<gene>
    <name evidence="2" type="ORF">H8S62_16785</name>
</gene>
<protein>
    <submittedName>
        <fullName evidence="2">Histidine phosphatase family protein</fullName>
    </submittedName>
</protein>
<dbReference type="InterPro" id="IPR050275">
    <property type="entry name" value="PGM_Phosphatase"/>
</dbReference>
<dbReference type="InterPro" id="IPR029033">
    <property type="entry name" value="His_PPase_superfam"/>
</dbReference>